<dbReference type="GO" id="GO:0003677">
    <property type="term" value="F:DNA binding"/>
    <property type="evidence" value="ECO:0007669"/>
    <property type="project" value="UniProtKB-KW"/>
</dbReference>
<feature type="domain" description="SWIRM" evidence="7">
    <location>
        <begin position="26"/>
        <end position="123"/>
    </location>
</feature>
<dbReference type="PROSITE" id="PS50090">
    <property type="entry name" value="MYB_LIKE"/>
    <property type="match status" value="1"/>
</dbReference>
<sequence length="566" mass="63253">MPDMDTAHRDPNSGATRAGEPELELYTIPSYSSWFTWDDIHETERNALKEFFDGSTITRTPKVYKEYRDFIINKYREDPSRRLTLTEIRKSLIGDVNLLHKVFSFLDKWGLVNFGATSSSRDDWEVEGDTGNVRVEEGAPTGVRVVVTPNSLKPMTLPRVAAETGDVGEIGVKLPPLASYSDVFGELGKRKSFVCGSCGKNCDSSRFEYAKGNYAICANCFKDGNYGENKSKDDFKFNDGIENGANEAVWTEAETLLLLESIVRHGDDWDLVAQNFPTKTKLDCISKLIELPFGDLLLGSAFGRGISTELRESRNGLKQEPLSSSEHHAMKSEDQMHEQTNVHQQNGDAVTESHTLKRRRITSLLDAGDSLMKQVAVISSMADQDVTVAAAKTAVATLCEETSFPREIFDEEDFMTNGLCLPTIHSNPERVDKGEDSVMEERPTQPEAMEASQMQNKIPLTLRLRAAVATALGAAAAHAKLLADQEAREIENLVATTLETQLKKLHHKFKNLDDLEMLMEKEYAEMEELRESLIDERIHVLQRAINSGLPKWRDYAAVKSYSGGIR</sequence>
<dbReference type="Pfam" id="PF00249">
    <property type="entry name" value="Myb_DNA-binding"/>
    <property type="match status" value="1"/>
</dbReference>
<organism evidence="9">
    <name type="scientific">Rhizophora mucronata</name>
    <name type="common">Asiatic mangrove</name>
    <dbReference type="NCBI Taxonomy" id="61149"/>
    <lineage>
        <taxon>Eukaryota</taxon>
        <taxon>Viridiplantae</taxon>
        <taxon>Streptophyta</taxon>
        <taxon>Embryophyta</taxon>
        <taxon>Tracheophyta</taxon>
        <taxon>Spermatophyta</taxon>
        <taxon>Magnoliopsida</taxon>
        <taxon>eudicotyledons</taxon>
        <taxon>Gunneridae</taxon>
        <taxon>Pentapetalae</taxon>
        <taxon>rosids</taxon>
        <taxon>fabids</taxon>
        <taxon>Malpighiales</taxon>
        <taxon>Rhizophoraceae</taxon>
        <taxon>Rhizophora</taxon>
    </lineage>
</organism>
<feature type="domain" description="SANT" evidence="8">
    <location>
        <begin position="249"/>
        <end position="296"/>
    </location>
</feature>
<dbReference type="SMART" id="SM00717">
    <property type="entry name" value="SANT"/>
    <property type="match status" value="1"/>
</dbReference>
<evidence type="ECO:0000259" key="8">
    <source>
        <dbReference type="PROSITE" id="PS51293"/>
    </source>
</evidence>
<dbReference type="InterPro" id="IPR036388">
    <property type="entry name" value="WH-like_DNA-bd_sf"/>
</dbReference>
<evidence type="ECO:0000256" key="4">
    <source>
        <dbReference type="ARBA" id="ARBA00023163"/>
    </source>
</evidence>
<feature type="domain" description="Myb-like" evidence="6">
    <location>
        <begin position="242"/>
        <end position="284"/>
    </location>
</feature>
<name>A0A2P2K136_RHIMU</name>
<keyword evidence="4" id="KW-0804">Transcription</keyword>
<protein>
    <submittedName>
        <fullName evidence="9">SWI/SNF complex subunit SWI3A isoform X2</fullName>
    </submittedName>
</protein>
<dbReference type="InterPro" id="IPR007526">
    <property type="entry name" value="SWIRM"/>
</dbReference>
<dbReference type="Pfam" id="PF16495">
    <property type="entry name" value="SWIRM-assoc_1"/>
    <property type="match status" value="1"/>
</dbReference>
<dbReference type="Gene3D" id="1.10.10.60">
    <property type="entry name" value="Homeodomain-like"/>
    <property type="match status" value="1"/>
</dbReference>
<dbReference type="InterPro" id="IPR001005">
    <property type="entry name" value="SANT/Myb"/>
</dbReference>
<dbReference type="PROSITE" id="PS50934">
    <property type="entry name" value="SWIRM"/>
    <property type="match status" value="1"/>
</dbReference>
<accession>A0A2P2K136</accession>
<dbReference type="CDD" id="cd00167">
    <property type="entry name" value="SANT"/>
    <property type="match status" value="1"/>
</dbReference>
<evidence type="ECO:0000313" key="9">
    <source>
        <dbReference type="EMBL" id="MBW99431.1"/>
    </source>
</evidence>
<dbReference type="EMBL" id="GGEC01018948">
    <property type="protein sequence ID" value="MBW99431.1"/>
    <property type="molecule type" value="Transcribed_RNA"/>
</dbReference>
<dbReference type="SUPFAM" id="SSF46689">
    <property type="entry name" value="Homeodomain-like"/>
    <property type="match status" value="2"/>
</dbReference>
<keyword evidence="1" id="KW-0217">Developmental protein</keyword>
<evidence type="ECO:0000256" key="3">
    <source>
        <dbReference type="ARBA" id="ARBA00023125"/>
    </source>
</evidence>
<keyword evidence="2" id="KW-0805">Transcription regulation</keyword>
<evidence type="ECO:0000259" key="6">
    <source>
        <dbReference type="PROSITE" id="PS50090"/>
    </source>
</evidence>
<dbReference type="PANTHER" id="PTHR12802">
    <property type="entry name" value="SWI/SNF COMPLEX-RELATED"/>
    <property type="match status" value="1"/>
</dbReference>
<dbReference type="AlphaFoldDB" id="A0A2P2K136"/>
<dbReference type="InterPro" id="IPR017884">
    <property type="entry name" value="SANT_dom"/>
</dbReference>
<keyword evidence="5" id="KW-0539">Nucleus</keyword>
<dbReference type="Gene3D" id="1.10.10.10">
    <property type="entry name" value="Winged helix-like DNA-binding domain superfamily/Winged helix DNA-binding domain"/>
    <property type="match status" value="1"/>
</dbReference>
<evidence type="ECO:0000256" key="2">
    <source>
        <dbReference type="ARBA" id="ARBA00023015"/>
    </source>
</evidence>
<dbReference type="InterPro" id="IPR009057">
    <property type="entry name" value="Homeodomain-like_sf"/>
</dbReference>
<dbReference type="InterPro" id="IPR032451">
    <property type="entry name" value="SMARCC_C"/>
</dbReference>
<dbReference type="Pfam" id="PF04433">
    <property type="entry name" value="SWIRM"/>
    <property type="match status" value="1"/>
</dbReference>
<evidence type="ECO:0000259" key="7">
    <source>
        <dbReference type="PROSITE" id="PS50934"/>
    </source>
</evidence>
<keyword evidence="3" id="KW-0238">DNA-binding</keyword>
<evidence type="ECO:0000256" key="5">
    <source>
        <dbReference type="ARBA" id="ARBA00023242"/>
    </source>
</evidence>
<evidence type="ECO:0000256" key="1">
    <source>
        <dbReference type="ARBA" id="ARBA00022473"/>
    </source>
</evidence>
<reference evidence="9" key="1">
    <citation type="submission" date="2018-02" db="EMBL/GenBank/DDBJ databases">
        <title>Rhizophora mucronata_Transcriptome.</title>
        <authorList>
            <person name="Meera S.P."/>
            <person name="Sreeshan A."/>
            <person name="Augustine A."/>
        </authorList>
    </citation>
    <scope>NUCLEOTIDE SEQUENCE</scope>
    <source>
        <tissue evidence="9">Leaf</tissue>
    </source>
</reference>
<dbReference type="PROSITE" id="PS51293">
    <property type="entry name" value="SANT"/>
    <property type="match status" value="1"/>
</dbReference>
<dbReference type="FunFam" id="1.10.10.10:FF:000020">
    <property type="entry name" value="SWI/SNF complex subunit SMARCC2 isoform c"/>
    <property type="match status" value="1"/>
</dbReference>
<dbReference type="PANTHER" id="PTHR12802:SF140">
    <property type="entry name" value="SWI_SNF COMPLEX SUBUNIT SWI3A"/>
    <property type="match status" value="1"/>
</dbReference>
<dbReference type="GO" id="GO:0005634">
    <property type="term" value="C:nucleus"/>
    <property type="evidence" value="ECO:0007669"/>
    <property type="project" value="UniProtKB-ARBA"/>
</dbReference>
<proteinExistence type="predicted"/>